<dbReference type="InterPro" id="IPR005770">
    <property type="entry name" value="PhnD"/>
</dbReference>
<dbReference type="OrthoDB" id="5393414at2"/>
<gene>
    <name evidence="3" type="ORF">NBG4_130031</name>
</gene>
<evidence type="ECO:0000256" key="1">
    <source>
        <dbReference type="ARBA" id="ARBA00007162"/>
    </source>
</evidence>
<dbReference type="GO" id="GO:0043190">
    <property type="term" value="C:ATP-binding cassette (ABC) transporter complex"/>
    <property type="evidence" value="ECO:0007669"/>
    <property type="project" value="InterPro"/>
</dbReference>
<reference evidence="4" key="1">
    <citation type="submission" date="2018-03" db="EMBL/GenBank/DDBJ databases">
        <authorList>
            <person name="Zecchin S."/>
        </authorList>
    </citation>
    <scope>NUCLEOTIDE SEQUENCE [LARGE SCALE GENOMIC DNA]</scope>
</reference>
<dbReference type="NCBIfam" id="TIGR01098">
    <property type="entry name" value="3A0109s03R"/>
    <property type="match status" value="1"/>
</dbReference>
<organism evidence="3 4">
    <name type="scientific">Candidatus Sulfobium mesophilum</name>
    <dbReference type="NCBI Taxonomy" id="2016548"/>
    <lineage>
        <taxon>Bacteria</taxon>
        <taxon>Pseudomonadati</taxon>
        <taxon>Nitrospirota</taxon>
        <taxon>Nitrospiria</taxon>
        <taxon>Nitrospirales</taxon>
        <taxon>Nitrospiraceae</taxon>
        <taxon>Candidatus Sulfobium</taxon>
    </lineage>
</organism>
<dbReference type="AlphaFoldDB" id="A0A2U3QES0"/>
<keyword evidence="4" id="KW-1185">Reference proteome</keyword>
<accession>A0A2U3QES0</accession>
<dbReference type="PANTHER" id="PTHR35841:SF1">
    <property type="entry name" value="PHOSPHONATES-BINDING PERIPLASMIC PROTEIN"/>
    <property type="match status" value="1"/>
</dbReference>
<name>A0A2U3QES0_9BACT</name>
<dbReference type="PANTHER" id="PTHR35841">
    <property type="entry name" value="PHOSPHONATES-BINDING PERIPLASMIC PROTEIN"/>
    <property type="match status" value="1"/>
</dbReference>
<evidence type="ECO:0000313" key="4">
    <source>
        <dbReference type="Proteomes" id="UP000245125"/>
    </source>
</evidence>
<proteinExistence type="inferred from homology"/>
<sequence>MLLSGCGEKKAEPDKKPPIRKTLTIGLIPEQNIFRQMERYEPLAKYLQAKTGYKINLVVLPRYGNIIDNFVSKSMDGAFFGSFTYALAHTKLGVEVIARPETLEGTSTYCGLIFVRKDSGIRTAADMKGKRFAFVDKATTAGYLLPMNYFHKNSISDPQAYLKEIYYTGTHEDAIYDVLNRKADIGSAKNTIFDKVAKTDSRLAQHLVILQRSPDVPENALALRKDVGDEVKKRLRDALLGMHSDPEGKKVLNDFGAAKFIPTTEDDYGPVYRYAKEIHLDLSTYNYIN</sequence>
<comment type="similarity">
    <text evidence="1">Belongs to the phosphate/phosphite/phosphonate binding protein family.</text>
</comment>
<evidence type="ECO:0000256" key="2">
    <source>
        <dbReference type="ARBA" id="ARBA00022729"/>
    </source>
</evidence>
<dbReference type="Proteomes" id="UP000245125">
    <property type="component" value="Unassembled WGS sequence"/>
</dbReference>
<evidence type="ECO:0000313" key="3">
    <source>
        <dbReference type="EMBL" id="SPP99908.1"/>
    </source>
</evidence>
<dbReference type="SUPFAM" id="SSF53850">
    <property type="entry name" value="Periplasmic binding protein-like II"/>
    <property type="match status" value="1"/>
</dbReference>
<protein>
    <submittedName>
        <fullName evidence="3">Phosphonate ABC transporter, periplasmic phosphonate-binding protein</fullName>
    </submittedName>
</protein>
<keyword evidence="2" id="KW-0732">Signal</keyword>
<dbReference type="Pfam" id="PF12974">
    <property type="entry name" value="Phosphonate-bd"/>
    <property type="match status" value="1"/>
</dbReference>
<dbReference type="CDD" id="cd01071">
    <property type="entry name" value="PBP2_PhnD_like"/>
    <property type="match status" value="1"/>
</dbReference>
<dbReference type="EMBL" id="OUUY01000035">
    <property type="protein sequence ID" value="SPP99908.1"/>
    <property type="molecule type" value="Genomic_DNA"/>
</dbReference>
<dbReference type="GO" id="GO:0055085">
    <property type="term" value="P:transmembrane transport"/>
    <property type="evidence" value="ECO:0007669"/>
    <property type="project" value="InterPro"/>
</dbReference>
<dbReference type="Gene3D" id="3.40.190.10">
    <property type="entry name" value="Periplasmic binding protein-like II"/>
    <property type="match status" value="2"/>
</dbReference>